<comment type="subcellular location">
    <subcellularLocation>
        <location evidence="1">Cytoplasm</location>
    </subcellularLocation>
</comment>
<evidence type="ECO:0000256" key="7">
    <source>
        <dbReference type="SAM" id="MobiDB-lite"/>
    </source>
</evidence>
<comment type="similarity">
    <text evidence="2">Belongs to the IMPACT family.</text>
</comment>
<feature type="compositionally biased region" description="Polar residues" evidence="7">
    <location>
        <begin position="131"/>
        <end position="140"/>
    </location>
</feature>
<dbReference type="InterPro" id="IPR020568">
    <property type="entry name" value="Ribosomal_Su5_D2-typ_SF"/>
</dbReference>
<dbReference type="EMBL" id="JAZGQO010000011">
    <property type="protein sequence ID" value="KAK6174400.1"/>
    <property type="molecule type" value="Genomic_DNA"/>
</dbReference>
<accession>A0AAN8JCR9</accession>
<evidence type="ECO:0000313" key="9">
    <source>
        <dbReference type="EMBL" id="KAK6174400.1"/>
    </source>
</evidence>
<keyword evidence="10" id="KW-1185">Reference proteome</keyword>
<sequence length="332" mass="37980">MPVDLPKAQVEEIEALSAIYGDDLTVVDVTKRKYEIKITNGDETSKRKICLEVTLPEDYPKTSPPQYQIHAMWLSDDERRDIENSLADIFIENIGDSILFMWIEKIREFLQTSTNNTASVGASSINLETEESNGAQNDTPHNNEDETVQDNTDSSLAKEVDNLEIEYEYTKYKAEDKTKVEEELKCPEILHGEFIHDRKSFFQAHCAPVNSVKEVDLVMDKLLENRKIAAATHNMQAYRICQEGKKNDLWYQDCKDDGEIHAGNRMLHLMEILEVRNVLVVVTRWYGGIHLGPDRFKHINNCTRDILDLGGYIKNKAEKKGPKSGKKSKKDS</sequence>
<dbReference type="InterPro" id="IPR016135">
    <property type="entry name" value="UBQ-conjugating_enzyme/RWD"/>
</dbReference>
<dbReference type="SUPFAM" id="SSF54211">
    <property type="entry name" value="Ribosomal protein S5 domain 2-like"/>
    <property type="match status" value="1"/>
</dbReference>
<dbReference type="PANTHER" id="PTHR16301">
    <property type="entry name" value="IMPACT-RELATED"/>
    <property type="match status" value="1"/>
</dbReference>
<keyword evidence="6" id="KW-0346">Stress response</keyword>
<evidence type="ECO:0000256" key="1">
    <source>
        <dbReference type="ARBA" id="ARBA00004496"/>
    </source>
</evidence>
<dbReference type="CDD" id="cd23821">
    <property type="entry name" value="RWD_IMPACT"/>
    <property type="match status" value="1"/>
</dbReference>
<feature type="region of interest" description="Disordered" evidence="7">
    <location>
        <begin position="131"/>
        <end position="154"/>
    </location>
</feature>
<proteinExistence type="inferred from homology"/>
<dbReference type="InterPro" id="IPR036956">
    <property type="entry name" value="Impact_N_sf"/>
</dbReference>
<dbReference type="InterPro" id="IPR001498">
    <property type="entry name" value="Impact_N"/>
</dbReference>
<dbReference type="PANTHER" id="PTHR16301:SF25">
    <property type="entry name" value="PROTEIN IMPACT"/>
    <property type="match status" value="1"/>
</dbReference>
<dbReference type="GO" id="GO:0005737">
    <property type="term" value="C:cytoplasm"/>
    <property type="evidence" value="ECO:0007669"/>
    <property type="project" value="UniProtKB-SubCell"/>
</dbReference>
<dbReference type="Proteomes" id="UP001347796">
    <property type="component" value="Unassembled WGS sequence"/>
</dbReference>
<evidence type="ECO:0000313" key="10">
    <source>
        <dbReference type="Proteomes" id="UP001347796"/>
    </source>
</evidence>
<dbReference type="SUPFAM" id="SSF54495">
    <property type="entry name" value="UBC-like"/>
    <property type="match status" value="1"/>
</dbReference>
<dbReference type="InterPro" id="IPR020569">
    <property type="entry name" value="UPF0029_Impact_CS"/>
</dbReference>
<feature type="domain" description="RWD" evidence="8">
    <location>
        <begin position="11"/>
        <end position="113"/>
    </location>
</feature>
<dbReference type="PROSITE" id="PS00910">
    <property type="entry name" value="UPF0029"/>
    <property type="match status" value="1"/>
</dbReference>
<keyword evidence="3" id="KW-0963">Cytoplasm</keyword>
<name>A0AAN8JCR9_PATCE</name>
<dbReference type="InterPro" id="IPR023582">
    <property type="entry name" value="Impact"/>
</dbReference>
<evidence type="ECO:0000256" key="6">
    <source>
        <dbReference type="ARBA" id="ARBA00023016"/>
    </source>
</evidence>
<organism evidence="9 10">
    <name type="scientific">Patella caerulea</name>
    <name type="common">Rayed Mediterranean limpet</name>
    <dbReference type="NCBI Taxonomy" id="87958"/>
    <lineage>
        <taxon>Eukaryota</taxon>
        <taxon>Metazoa</taxon>
        <taxon>Spiralia</taxon>
        <taxon>Lophotrochozoa</taxon>
        <taxon>Mollusca</taxon>
        <taxon>Gastropoda</taxon>
        <taxon>Patellogastropoda</taxon>
        <taxon>Patelloidea</taxon>
        <taxon>Patellidae</taxon>
        <taxon>Patella</taxon>
    </lineage>
</organism>
<dbReference type="InterPro" id="IPR006575">
    <property type="entry name" value="RWD_dom"/>
</dbReference>
<dbReference type="Pfam" id="PF05773">
    <property type="entry name" value="RWD"/>
    <property type="match status" value="1"/>
</dbReference>
<evidence type="ECO:0000256" key="2">
    <source>
        <dbReference type="ARBA" id="ARBA00007665"/>
    </source>
</evidence>
<keyword evidence="5" id="KW-0810">Translation regulation</keyword>
<dbReference type="Gene3D" id="3.10.110.10">
    <property type="entry name" value="Ubiquitin Conjugating Enzyme"/>
    <property type="match status" value="1"/>
</dbReference>
<evidence type="ECO:0000256" key="3">
    <source>
        <dbReference type="ARBA" id="ARBA00022490"/>
    </source>
</evidence>
<dbReference type="GO" id="GO:0140469">
    <property type="term" value="P:GCN2-mediated signaling"/>
    <property type="evidence" value="ECO:0007669"/>
    <property type="project" value="TreeGrafter"/>
</dbReference>
<comment type="caution">
    <text evidence="9">The sequence shown here is derived from an EMBL/GenBank/DDBJ whole genome shotgun (WGS) entry which is preliminary data.</text>
</comment>
<gene>
    <name evidence="9" type="ORF">SNE40_017686</name>
</gene>
<dbReference type="GO" id="GO:0006446">
    <property type="term" value="P:regulation of translational initiation"/>
    <property type="evidence" value="ECO:0007669"/>
    <property type="project" value="TreeGrafter"/>
</dbReference>
<dbReference type="SMART" id="SM00591">
    <property type="entry name" value="RWD"/>
    <property type="match status" value="1"/>
</dbReference>
<protein>
    <recommendedName>
        <fullName evidence="8">RWD domain-containing protein</fullName>
    </recommendedName>
</protein>
<evidence type="ECO:0000256" key="5">
    <source>
        <dbReference type="ARBA" id="ARBA00022845"/>
    </source>
</evidence>
<dbReference type="Pfam" id="PF01205">
    <property type="entry name" value="Impact_N"/>
    <property type="match status" value="1"/>
</dbReference>
<evidence type="ECO:0000256" key="4">
    <source>
        <dbReference type="ARBA" id="ARBA00022491"/>
    </source>
</evidence>
<evidence type="ECO:0000259" key="8">
    <source>
        <dbReference type="PROSITE" id="PS50908"/>
    </source>
</evidence>
<dbReference type="AlphaFoldDB" id="A0AAN8JCR9"/>
<keyword evidence="4" id="KW-0678">Repressor</keyword>
<dbReference type="Gene3D" id="3.30.230.30">
    <property type="entry name" value="Impact, N-terminal domain"/>
    <property type="match status" value="1"/>
</dbReference>
<dbReference type="PROSITE" id="PS50908">
    <property type="entry name" value="RWD"/>
    <property type="match status" value="1"/>
</dbReference>
<reference evidence="9 10" key="1">
    <citation type="submission" date="2024-01" db="EMBL/GenBank/DDBJ databases">
        <title>The genome of the rayed Mediterranean limpet Patella caerulea (Linnaeus, 1758).</title>
        <authorList>
            <person name="Anh-Thu Weber A."/>
            <person name="Halstead-Nussloch G."/>
        </authorList>
    </citation>
    <scope>NUCLEOTIDE SEQUENCE [LARGE SCALE GENOMIC DNA]</scope>
    <source>
        <strain evidence="9">AATW-2023a</strain>
        <tissue evidence="9">Whole specimen</tissue>
    </source>
</reference>